<keyword evidence="1" id="KW-0805">Transcription regulation</keyword>
<sequence>MTSICSSSIQEIQNQLSQDMQNYAERGKSAEKMSKQASEVAQGLAKQKGRTLSAIVELQIEQDIIDGLYRPGDRLDEEELAERLSTSRTPIREALRKLAAIDLVTIQPRSGARVSRPNMAQIIELFEVISALEGFAAKLAATRATDEQLAAIIAAHDTCEELAVSGDAKAYFDANGVFHRAIWTAANNLMLIDQITAVDKRLAPYRRQITFHPGRKQDSQSEHAQIARALAERQPEIAEKAMQEHVMILSDDALQLARDLRL</sequence>
<organism evidence="5 6">
    <name type="scientific">Roseibium aggregatum</name>
    <dbReference type="NCBI Taxonomy" id="187304"/>
    <lineage>
        <taxon>Bacteria</taxon>
        <taxon>Pseudomonadati</taxon>
        <taxon>Pseudomonadota</taxon>
        <taxon>Alphaproteobacteria</taxon>
        <taxon>Hyphomicrobiales</taxon>
        <taxon>Stappiaceae</taxon>
        <taxon>Roseibium</taxon>
    </lineage>
</organism>
<dbReference type="PROSITE" id="PS50949">
    <property type="entry name" value="HTH_GNTR"/>
    <property type="match status" value="1"/>
</dbReference>
<gene>
    <name evidence="5" type="ORF">JF539_25575</name>
</gene>
<name>A0A939J310_9HYPH</name>
<dbReference type="PANTHER" id="PTHR43537">
    <property type="entry name" value="TRANSCRIPTIONAL REGULATOR, GNTR FAMILY"/>
    <property type="match status" value="1"/>
</dbReference>
<feature type="domain" description="HTH gntR-type" evidence="4">
    <location>
        <begin position="50"/>
        <end position="117"/>
    </location>
</feature>
<dbReference type="GO" id="GO:0003700">
    <property type="term" value="F:DNA-binding transcription factor activity"/>
    <property type="evidence" value="ECO:0007669"/>
    <property type="project" value="InterPro"/>
</dbReference>
<keyword evidence="2" id="KW-0238">DNA-binding</keyword>
<dbReference type="Pfam" id="PF00392">
    <property type="entry name" value="GntR"/>
    <property type="match status" value="1"/>
</dbReference>
<dbReference type="CDD" id="cd07377">
    <property type="entry name" value="WHTH_GntR"/>
    <property type="match status" value="1"/>
</dbReference>
<evidence type="ECO:0000256" key="1">
    <source>
        <dbReference type="ARBA" id="ARBA00023015"/>
    </source>
</evidence>
<keyword evidence="3" id="KW-0804">Transcription</keyword>
<dbReference type="InterPro" id="IPR008920">
    <property type="entry name" value="TF_FadR/GntR_C"/>
</dbReference>
<dbReference type="SUPFAM" id="SSF46785">
    <property type="entry name" value="Winged helix' DNA-binding domain"/>
    <property type="match status" value="1"/>
</dbReference>
<evidence type="ECO:0000256" key="3">
    <source>
        <dbReference type="ARBA" id="ARBA00023163"/>
    </source>
</evidence>
<protein>
    <submittedName>
        <fullName evidence="5">GntR family transcriptional regulator</fullName>
    </submittedName>
</protein>
<evidence type="ECO:0000313" key="5">
    <source>
        <dbReference type="EMBL" id="MBN9673751.1"/>
    </source>
</evidence>
<dbReference type="InterPro" id="IPR036390">
    <property type="entry name" value="WH_DNA-bd_sf"/>
</dbReference>
<dbReference type="InterPro" id="IPR036388">
    <property type="entry name" value="WH-like_DNA-bd_sf"/>
</dbReference>
<dbReference type="SUPFAM" id="SSF48008">
    <property type="entry name" value="GntR ligand-binding domain-like"/>
    <property type="match status" value="1"/>
</dbReference>
<evidence type="ECO:0000259" key="4">
    <source>
        <dbReference type="PROSITE" id="PS50949"/>
    </source>
</evidence>
<dbReference type="SMART" id="SM00345">
    <property type="entry name" value="HTH_GNTR"/>
    <property type="match status" value="1"/>
</dbReference>
<dbReference type="Gene3D" id="1.10.10.10">
    <property type="entry name" value="Winged helix-like DNA-binding domain superfamily/Winged helix DNA-binding domain"/>
    <property type="match status" value="1"/>
</dbReference>
<comment type="caution">
    <text evidence="5">The sequence shown here is derived from an EMBL/GenBank/DDBJ whole genome shotgun (WGS) entry which is preliminary data.</text>
</comment>
<dbReference type="EMBL" id="JAEKJZ010000008">
    <property type="protein sequence ID" value="MBN9673751.1"/>
    <property type="molecule type" value="Genomic_DNA"/>
</dbReference>
<dbReference type="Pfam" id="PF07729">
    <property type="entry name" value="FCD"/>
    <property type="match status" value="1"/>
</dbReference>
<proteinExistence type="predicted"/>
<accession>A0A939J310</accession>
<dbReference type="PANTHER" id="PTHR43537:SF49">
    <property type="entry name" value="TRANSCRIPTIONAL REGULATORY PROTEIN"/>
    <property type="match status" value="1"/>
</dbReference>
<dbReference type="Proteomes" id="UP000664096">
    <property type="component" value="Unassembled WGS sequence"/>
</dbReference>
<evidence type="ECO:0000313" key="6">
    <source>
        <dbReference type="Proteomes" id="UP000664096"/>
    </source>
</evidence>
<dbReference type="SMART" id="SM00895">
    <property type="entry name" value="FCD"/>
    <property type="match status" value="1"/>
</dbReference>
<dbReference type="InterPro" id="IPR000524">
    <property type="entry name" value="Tscrpt_reg_HTH_GntR"/>
</dbReference>
<evidence type="ECO:0000256" key="2">
    <source>
        <dbReference type="ARBA" id="ARBA00023125"/>
    </source>
</evidence>
<reference evidence="5" key="1">
    <citation type="submission" date="2020-12" db="EMBL/GenBank/DDBJ databases">
        <title>Oil enriched cultivation method for isolating marine PHA-producing bacteria.</title>
        <authorList>
            <person name="Zheng W."/>
            <person name="Yu S."/>
            <person name="Huang Y."/>
        </authorList>
    </citation>
    <scope>NUCLEOTIDE SEQUENCE</scope>
    <source>
        <strain evidence="5">SY-2-12</strain>
    </source>
</reference>
<dbReference type="Gene3D" id="1.20.120.530">
    <property type="entry name" value="GntR ligand-binding domain-like"/>
    <property type="match status" value="1"/>
</dbReference>
<dbReference type="RefSeq" id="WP_207143959.1">
    <property type="nucleotide sequence ID" value="NZ_JAEKJZ010000008.1"/>
</dbReference>
<dbReference type="AlphaFoldDB" id="A0A939J310"/>
<dbReference type="GO" id="GO:0003677">
    <property type="term" value="F:DNA binding"/>
    <property type="evidence" value="ECO:0007669"/>
    <property type="project" value="UniProtKB-KW"/>
</dbReference>
<dbReference type="InterPro" id="IPR011711">
    <property type="entry name" value="GntR_C"/>
</dbReference>